<gene>
    <name evidence="1" type="ORF">AWT59_2212</name>
</gene>
<dbReference type="Proteomes" id="UP000070578">
    <property type="component" value="Unassembled WGS sequence"/>
</dbReference>
<evidence type="ECO:0000313" key="2">
    <source>
        <dbReference type="Proteomes" id="UP000070578"/>
    </source>
</evidence>
<protein>
    <submittedName>
        <fullName evidence="1">Uncharacterized protein</fullName>
    </submittedName>
</protein>
<organism evidence="1 2">
    <name type="scientific">Candidatus Gallionella acididurans</name>
    <dbReference type="NCBI Taxonomy" id="1796491"/>
    <lineage>
        <taxon>Bacteria</taxon>
        <taxon>Pseudomonadati</taxon>
        <taxon>Pseudomonadota</taxon>
        <taxon>Betaproteobacteria</taxon>
        <taxon>Nitrosomonadales</taxon>
        <taxon>Gallionellaceae</taxon>
        <taxon>Gallionella</taxon>
    </lineage>
</organism>
<reference evidence="1 2" key="1">
    <citation type="submission" date="2016-02" db="EMBL/GenBank/DDBJ databases">
        <authorList>
            <person name="Wen L."/>
            <person name="He K."/>
            <person name="Yang H."/>
        </authorList>
    </citation>
    <scope>NUCLEOTIDE SEQUENCE [LARGE SCALE GENOMIC DNA]</scope>
    <source>
        <strain evidence="1">ShG14-8</strain>
    </source>
</reference>
<dbReference type="EMBL" id="LSLI01000063">
    <property type="protein sequence ID" value="KXS31653.1"/>
    <property type="molecule type" value="Genomic_DNA"/>
</dbReference>
<evidence type="ECO:0000313" key="1">
    <source>
        <dbReference type="EMBL" id="KXS31653.1"/>
    </source>
</evidence>
<accession>A0A139BS60</accession>
<proteinExistence type="predicted"/>
<dbReference type="AlphaFoldDB" id="A0A139BS60"/>
<sequence length="96" mass="10583">MRRTAHDALPNAAAQAAQLVTKLKVRGMAGRQLIYEFDKEALMWFPSYAVLNDNRIITDNSELIAIEQLPTGLSLGLSRGKSLSPVVRSALEDDDQ</sequence>
<name>A0A139BS60_9PROT</name>
<comment type="caution">
    <text evidence="1">The sequence shown here is derived from an EMBL/GenBank/DDBJ whole genome shotgun (WGS) entry which is preliminary data.</text>
</comment>
<reference evidence="1 2" key="2">
    <citation type="submission" date="2016-03" db="EMBL/GenBank/DDBJ databases">
        <title>New uncultured bacterium of the family Gallionellaceae from acid mine drainage: description and reconstruction of genome based on metagenomic analysis of microbial community.</title>
        <authorList>
            <person name="Kadnikov V."/>
            <person name="Ivasenko D."/>
            <person name="Beletsky A."/>
            <person name="Mardanov A."/>
            <person name="Danilova E."/>
            <person name="Pimenov N."/>
            <person name="Karnachuk O."/>
            <person name="Ravin N."/>
        </authorList>
    </citation>
    <scope>NUCLEOTIDE SEQUENCE [LARGE SCALE GENOMIC DNA]</scope>
    <source>
        <strain evidence="1">ShG14-8</strain>
    </source>
</reference>